<feature type="transmembrane region" description="Helical" evidence="6">
    <location>
        <begin position="383"/>
        <end position="405"/>
    </location>
</feature>
<evidence type="ECO:0000256" key="5">
    <source>
        <dbReference type="ARBA" id="ARBA00023136"/>
    </source>
</evidence>
<feature type="transmembrane region" description="Helical" evidence="6">
    <location>
        <begin position="21"/>
        <end position="44"/>
    </location>
</feature>
<feature type="transmembrane region" description="Helical" evidence="6">
    <location>
        <begin position="164"/>
        <end position="183"/>
    </location>
</feature>
<dbReference type="InterPro" id="IPR001248">
    <property type="entry name" value="Pur-cyt_permease"/>
</dbReference>
<evidence type="ECO:0000256" key="4">
    <source>
        <dbReference type="ARBA" id="ARBA00022989"/>
    </source>
</evidence>
<evidence type="ECO:0000256" key="6">
    <source>
        <dbReference type="SAM" id="Phobius"/>
    </source>
</evidence>
<reference evidence="7" key="1">
    <citation type="journal article" date="2005" name="J. Bacteriol.">
        <title>Extrachromosomal DNA of the symbiont Sodalis glossinidius.</title>
        <authorList>
            <person name="Darby A.C."/>
            <person name="Lagnel J."/>
            <person name="Matthew C.Z."/>
            <person name="Bourtzis K."/>
            <person name="Maudlin I."/>
            <person name="Welburn S.C."/>
        </authorList>
    </citation>
    <scope>NUCLEOTIDE SEQUENCE [LARGE SCALE GENOMIC DNA]</scope>
    <source>
        <plasmid evidence="7">pSG2</plasmid>
    </source>
</reference>
<dbReference type="GO" id="GO:0005886">
    <property type="term" value="C:plasma membrane"/>
    <property type="evidence" value="ECO:0007669"/>
    <property type="project" value="TreeGrafter"/>
</dbReference>
<keyword evidence="5 6" id="KW-0472">Membrane</keyword>
<proteinExistence type="inferred from homology"/>
<dbReference type="PANTHER" id="PTHR30569:SF0">
    <property type="entry name" value="CYTOSINE PERMEASE"/>
    <property type="match status" value="1"/>
</dbReference>
<feature type="transmembrane region" description="Helical" evidence="6">
    <location>
        <begin position="234"/>
        <end position="260"/>
    </location>
</feature>
<feature type="transmembrane region" description="Helical" evidence="6">
    <location>
        <begin position="138"/>
        <end position="157"/>
    </location>
</feature>
<feature type="transmembrane region" description="Helical" evidence="6">
    <location>
        <begin position="266"/>
        <end position="286"/>
    </location>
</feature>
<dbReference type="AlphaFoldDB" id="Q3C0K8"/>
<gene>
    <name evidence="7" type="primary">codB</name>
</gene>
<name>Q3C0K8_SODGL</name>
<dbReference type="GO" id="GO:0015209">
    <property type="term" value="F:cytosine transmembrane transporter activity"/>
    <property type="evidence" value="ECO:0007669"/>
    <property type="project" value="InterPro"/>
</dbReference>
<evidence type="ECO:0000256" key="1">
    <source>
        <dbReference type="ARBA" id="ARBA00004141"/>
    </source>
</evidence>
<keyword evidence="4 6" id="KW-1133">Transmembrane helix</keyword>
<feature type="transmembrane region" description="Helical" evidence="6">
    <location>
        <begin position="411"/>
        <end position="429"/>
    </location>
</feature>
<evidence type="ECO:0000256" key="2">
    <source>
        <dbReference type="ARBA" id="ARBA00008974"/>
    </source>
</evidence>
<keyword evidence="3 6" id="KW-0812">Transmembrane</keyword>
<dbReference type="Gene3D" id="1.10.4160.10">
    <property type="entry name" value="Hydantoin permease"/>
    <property type="match status" value="1"/>
</dbReference>
<dbReference type="PANTHER" id="PTHR30569">
    <property type="entry name" value="CYTOSINE TRANSPORTER CODB"/>
    <property type="match status" value="1"/>
</dbReference>
<protein>
    <submittedName>
        <fullName evidence="7">CodB protein</fullName>
    </submittedName>
</protein>
<sequence>MDMKIMTRSSKNDYAFDRVPLSARVDLFSITLIRIGGVTALAQFMVGATLGHSMSFYHAIFATLLGSLILEFVSLGLGIAGVREGLTTSLLARWCGFGRIGSVLIGGLITISLLGWFGIQNSILAEGISYAFNSKMPFTLSAILSGLILTLLVAFGFRALEWTAKITVPIFFIIVVLILINVLQGNDFEQLILDLPKGNVITLGAGATVVAGGHILGALITPDMSRYCKNEKHVFWMITASIIVSEFVINGVAILVAHALNTSDVVTIMTQSAGWIGLLSVILSAIKINDLNLYSSSIGCANAIEGITNKKPSYIYLTMVLGVVGTVLSSMGILARFVDFLTFLGVLFPPIAGVMLVDYYVLRTSRTLLRETQREGGLPGKSSTPLIGWLAVISCFCGTLIGLIIEAGIPSLNSLIAASFIYFGLSLILKNKY</sequence>
<feature type="transmembrane region" description="Helical" evidence="6">
    <location>
        <begin position="314"/>
        <end position="334"/>
    </location>
</feature>
<evidence type="ECO:0000256" key="3">
    <source>
        <dbReference type="ARBA" id="ARBA00022692"/>
    </source>
</evidence>
<comment type="similarity">
    <text evidence="2">Belongs to the purine-cytosine permease (2.A.39) family.</text>
</comment>
<accession>Q3C0K8</accession>
<evidence type="ECO:0000313" key="7">
    <source>
        <dbReference type="EMBL" id="CAI59579.2"/>
    </source>
</evidence>
<organism evidence="7">
    <name type="scientific">Sodalis glossinidius</name>
    <dbReference type="NCBI Taxonomy" id="63612"/>
    <lineage>
        <taxon>Bacteria</taxon>
        <taxon>Pseudomonadati</taxon>
        <taxon>Pseudomonadota</taxon>
        <taxon>Gammaproteobacteria</taxon>
        <taxon>Enterobacterales</taxon>
        <taxon>Bruguierivoracaceae</taxon>
        <taxon>Sodalis</taxon>
    </lineage>
</organism>
<geneLocation type="plasmid" evidence="7">
    <name>pSG2</name>
</geneLocation>
<dbReference type="InterPro" id="IPR030191">
    <property type="entry name" value="CodB"/>
</dbReference>
<feature type="transmembrane region" description="Helical" evidence="6">
    <location>
        <begin position="340"/>
        <end position="362"/>
    </location>
</feature>
<keyword evidence="7" id="KW-0614">Plasmid</keyword>
<dbReference type="Pfam" id="PF02133">
    <property type="entry name" value="Transp_cyt_pur"/>
    <property type="match status" value="1"/>
</dbReference>
<feature type="transmembrane region" description="Helical" evidence="6">
    <location>
        <begin position="94"/>
        <end position="118"/>
    </location>
</feature>
<feature type="transmembrane region" description="Helical" evidence="6">
    <location>
        <begin position="56"/>
        <end position="82"/>
    </location>
</feature>
<dbReference type="CDD" id="cd11484">
    <property type="entry name" value="SLC-NCS1sbd_CobB-like"/>
    <property type="match status" value="1"/>
</dbReference>
<dbReference type="EMBL" id="AJ868436">
    <property type="protein sequence ID" value="CAI59579.2"/>
    <property type="molecule type" value="Genomic_DNA"/>
</dbReference>
<comment type="subcellular location">
    <subcellularLocation>
        <location evidence="1">Membrane</location>
        <topology evidence="1">Multi-pass membrane protein</topology>
    </subcellularLocation>
</comment>
<feature type="transmembrane region" description="Helical" evidence="6">
    <location>
        <begin position="203"/>
        <end position="222"/>
    </location>
</feature>